<protein>
    <submittedName>
        <fullName evidence="2">Uncharacterized protein</fullName>
    </submittedName>
</protein>
<evidence type="ECO:0000313" key="3">
    <source>
        <dbReference type="Proteomes" id="UP001178508"/>
    </source>
</evidence>
<sequence>MTNVFNRSLRHCLRTRVKKFSLLQLWIRFLSQQIHAVNKCHMTHNPLLQRFTQSTTGTIGTRSFKGTDVLFLYTPMMFVFKAAFICAAAGNTRRIKPSQSLHPVQSMGGEALCPFLSRVFRAEKLLYYTSIIGPVHVEELLETTSQTCLWLLIRRVKHQLRSRPAEVKGRAEDPASACVWMTFAPETGP</sequence>
<accession>A0AAV1FPW6</accession>
<gene>
    <name evidence="2" type="ORF">XNOV1_A031390</name>
</gene>
<dbReference type="EMBL" id="OY660871">
    <property type="protein sequence ID" value="CAJ1063085.1"/>
    <property type="molecule type" value="Genomic_DNA"/>
</dbReference>
<proteinExistence type="predicted"/>
<reference evidence="2" key="1">
    <citation type="submission" date="2023-08" db="EMBL/GenBank/DDBJ databases">
        <authorList>
            <person name="Alioto T."/>
            <person name="Alioto T."/>
            <person name="Gomez Garrido J."/>
        </authorList>
    </citation>
    <scope>NUCLEOTIDE SEQUENCE</scope>
</reference>
<evidence type="ECO:0000256" key="1">
    <source>
        <dbReference type="SAM" id="Phobius"/>
    </source>
</evidence>
<dbReference type="AlphaFoldDB" id="A0AAV1FPW6"/>
<keyword evidence="1" id="KW-0812">Transmembrane</keyword>
<dbReference type="Proteomes" id="UP001178508">
    <property type="component" value="Chromosome 8"/>
</dbReference>
<feature type="transmembrane region" description="Helical" evidence="1">
    <location>
        <begin position="70"/>
        <end position="90"/>
    </location>
</feature>
<keyword evidence="1" id="KW-0472">Membrane</keyword>
<organism evidence="2 3">
    <name type="scientific">Xyrichtys novacula</name>
    <name type="common">Pearly razorfish</name>
    <name type="synonym">Hemipteronotus novacula</name>
    <dbReference type="NCBI Taxonomy" id="13765"/>
    <lineage>
        <taxon>Eukaryota</taxon>
        <taxon>Metazoa</taxon>
        <taxon>Chordata</taxon>
        <taxon>Craniata</taxon>
        <taxon>Vertebrata</taxon>
        <taxon>Euteleostomi</taxon>
        <taxon>Actinopterygii</taxon>
        <taxon>Neopterygii</taxon>
        <taxon>Teleostei</taxon>
        <taxon>Neoteleostei</taxon>
        <taxon>Acanthomorphata</taxon>
        <taxon>Eupercaria</taxon>
        <taxon>Labriformes</taxon>
        <taxon>Labridae</taxon>
        <taxon>Xyrichtys</taxon>
    </lineage>
</organism>
<keyword evidence="1" id="KW-1133">Transmembrane helix</keyword>
<name>A0AAV1FPW6_XYRNO</name>
<evidence type="ECO:0000313" key="2">
    <source>
        <dbReference type="EMBL" id="CAJ1063085.1"/>
    </source>
</evidence>
<keyword evidence="3" id="KW-1185">Reference proteome</keyword>